<dbReference type="STRING" id="1120920.SAMN03080599_02336"/>
<dbReference type="Pfam" id="PF03547">
    <property type="entry name" value="Mem_trans"/>
    <property type="match status" value="1"/>
</dbReference>
<dbReference type="Gene3D" id="1.20.1530.20">
    <property type="match status" value="1"/>
</dbReference>
<evidence type="ECO:0000256" key="4">
    <source>
        <dbReference type="ARBA" id="ARBA00022475"/>
    </source>
</evidence>
<dbReference type="PANTHER" id="PTHR36838:SF1">
    <property type="entry name" value="SLR1864 PROTEIN"/>
    <property type="match status" value="1"/>
</dbReference>
<keyword evidence="5 8" id="KW-0812">Transmembrane</keyword>
<evidence type="ECO:0000256" key="7">
    <source>
        <dbReference type="ARBA" id="ARBA00023136"/>
    </source>
</evidence>
<evidence type="ECO:0000256" key="5">
    <source>
        <dbReference type="ARBA" id="ARBA00022692"/>
    </source>
</evidence>
<dbReference type="OrthoDB" id="9798064at2"/>
<evidence type="ECO:0000256" key="6">
    <source>
        <dbReference type="ARBA" id="ARBA00022989"/>
    </source>
</evidence>
<feature type="transmembrane region" description="Helical" evidence="8">
    <location>
        <begin position="220"/>
        <end position="241"/>
    </location>
</feature>
<evidence type="ECO:0000256" key="2">
    <source>
        <dbReference type="ARBA" id="ARBA00010145"/>
    </source>
</evidence>
<keyword evidence="10" id="KW-1185">Reference proteome</keyword>
<evidence type="ECO:0000256" key="1">
    <source>
        <dbReference type="ARBA" id="ARBA00004651"/>
    </source>
</evidence>
<feature type="transmembrane region" description="Helical" evidence="8">
    <location>
        <begin position="64"/>
        <end position="87"/>
    </location>
</feature>
<feature type="transmembrane region" description="Helical" evidence="8">
    <location>
        <begin position="124"/>
        <end position="145"/>
    </location>
</feature>
<evidence type="ECO:0000256" key="3">
    <source>
        <dbReference type="ARBA" id="ARBA00022448"/>
    </source>
</evidence>
<dbReference type="GO" id="GO:0005886">
    <property type="term" value="C:plasma membrane"/>
    <property type="evidence" value="ECO:0007669"/>
    <property type="project" value="UniProtKB-SubCell"/>
</dbReference>
<reference evidence="9 10" key="1">
    <citation type="submission" date="2016-10" db="EMBL/GenBank/DDBJ databases">
        <authorList>
            <person name="de Groot N.N."/>
        </authorList>
    </citation>
    <scope>NUCLEOTIDE SEQUENCE [LARGE SCALE GENOMIC DNA]</scope>
    <source>
        <strain evidence="9 10">DSM 2784</strain>
    </source>
</reference>
<evidence type="ECO:0000313" key="10">
    <source>
        <dbReference type="Proteomes" id="UP000199208"/>
    </source>
</evidence>
<feature type="transmembrane region" description="Helical" evidence="8">
    <location>
        <begin position="34"/>
        <end position="52"/>
    </location>
</feature>
<keyword evidence="6 8" id="KW-1133">Transmembrane helix</keyword>
<feature type="transmembrane region" description="Helical" evidence="8">
    <location>
        <begin position="253"/>
        <end position="271"/>
    </location>
</feature>
<comment type="subcellular location">
    <subcellularLocation>
        <location evidence="1">Cell membrane</location>
        <topology evidence="1">Multi-pass membrane protein</topology>
    </subcellularLocation>
</comment>
<keyword evidence="3" id="KW-0813">Transport</keyword>
<feature type="transmembrane region" description="Helical" evidence="8">
    <location>
        <begin position="165"/>
        <end position="183"/>
    </location>
</feature>
<comment type="similarity">
    <text evidence="2">Belongs to the auxin efflux carrier (TC 2.A.69) family.</text>
</comment>
<dbReference type="AlphaFoldDB" id="A0A1G5S2P4"/>
<evidence type="ECO:0000313" key="9">
    <source>
        <dbReference type="EMBL" id="SCZ80566.1"/>
    </source>
</evidence>
<feature type="transmembrane region" description="Helical" evidence="8">
    <location>
        <begin position="283"/>
        <end position="303"/>
    </location>
</feature>
<feature type="transmembrane region" description="Helical" evidence="8">
    <location>
        <begin position="99"/>
        <end position="118"/>
    </location>
</feature>
<evidence type="ECO:0000256" key="8">
    <source>
        <dbReference type="SAM" id="Phobius"/>
    </source>
</evidence>
<dbReference type="EMBL" id="FMWL01000013">
    <property type="protein sequence ID" value="SCZ80566.1"/>
    <property type="molecule type" value="Genomic_DNA"/>
</dbReference>
<feature type="transmembrane region" description="Helical" evidence="8">
    <location>
        <begin position="6"/>
        <end position="22"/>
    </location>
</feature>
<sequence>MVLQQIFVIFLLIVIGAVVKRLRVVSDDIIREVGSLVINVTLPAFLITSMNMEFSPSVLRSSAVFLIISLCVYVFGILMVRPATWVLRVDGKAMDVYEYIILFSNFGYMGYPVINLIFGAQGVFYTAIYNLPFSFLVWTHGVHVLKRHGDAAHTHRKGFRPNPSLIAVVAGFILFLLSVKLPAPIYDALSLVGSMTTPLSMMFIGFILAESDFKQLTMDWKVYAFSAIRLLVMPVCVYLVLKMMGFEGLLLGVPVVISAMPAAANSAVIAAQYGSDFQLASRAVFISTLLSIATIPLFVALLAG</sequence>
<name>A0A1G5S2P4_9FIRM</name>
<dbReference type="Proteomes" id="UP000199208">
    <property type="component" value="Unassembled WGS sequence"/>
</dbReference>
<keyword evidence="4" id="KW-1003">Cell membrane</keyword>
<dbReference type="RefSeq" id="WP_092591695.1">
    <property type="nucleotide sequence ID" value="NZ_FMWL01000013.1"/>
</dbReference>
<protein>
    <recommendedName>
        <fullName evidence="11">AEC family transporter</fullName>
    </recommendedName>
</protein>
<keyword evidence="7 8" id="KW-0472">Membrane</keyword>
<dbReference type="GO" id="GO:0055085">
    <property type="term" value="P:transmembrane transport"/>
    <property type="evidence" value="ECO:0007669"/>
    <property type="project" value="InterPro"/>
</dbReference>
<dbReference type="PANTHER" id="PTHR36838">
    <property type="entry name" value="AUXIN EFFLUX CARRIER FAMILY PROTEIN"/>
    <property type="match status" value="1"/>
</dbReference>
<accession>A0A1G5S2P4</accession>
<proteinExistence type="inferred from homology"/>
<dbReference type="InterPro" id="IPR038770">
    <property type="entry name" value="Na+/solute_symporter_sf"/>
</dbReference>
<dbReference type="InterPro" id="IPR004776">
    <property type="entry name" value="Mem_transp_PIN-like"/>
</dbReference>
<evidence type="ECO:0008006" key="11">
    <source>
        <dbReference type="Google" id="ProtNLM"/>
    </source>
</evidence>
<organism evidence="9 10">
    <name type="scientific">Acidaminobacter hydrogenoformans DSM 2784</name>
    <dbReference type="NCBI Taxonomy" id="1120920"/>
    <lineage>
        <taxon>Bacteria</taxon>
        <taxon>Bacillati</taxon>
        <taxon>Bacillota</taxon>
        <taxon>Clostridia</taxon>
        <taxon>Peptostreptococcales</taxon>
        <taxon>Acidaminobacteraceae</taxon>
        <taxon>Acidaminobacter</taxon>
    </lineage>
</organism>
<gene>
    <name evidence="9" type="ORF">SAMN03080599_02336</name>
</gene>